<name>A0AAQ4ETY2_AMBAM</name>
<accession>A0AAQ4ETY2</accession>
<dbReference type="GO" id="GO:0006508">
    <property type="term" value="P:proteolysis"/>
    <property type="evidence" value="ECO:0007669"/>
    <property type="project" value="InterPro"/>
</dbReference>
<organism evidence="1 2">
    <name type="scientific">Amblyomma americanum</name>
    <name type="common">Lone star tick</name>
    <dbReference type="NCBI Taxonomy" id="6943"/>
    <lineage>
        <taxon>Eukaryota</taxon>
        <taxon>Metazoa</taxon>
        <taxon>Ecdysozoa</taxon>
        <taxon>Arthropoda</taxon>
        <taxon>Chelicerata</taxon>
        <taxon>Arachnida</taxon>
        <taxon>Acari</taxon>
        <taxon>Parasitiformes</taxon>
        <taxon>Ixodida</taxon>
        <taxon>Ixodoidea</taxon>
        <taxon>Ixodidae</taxon>
        <taxon>Amblyomminae</taxon>
        <taxon>Amblyomma</taxon>
    </lineage>
</organism>
<sequence>MLTSESKQPDAELVQKTCHQDTVATFKRLWLPALSEVLSILPTTAESFDGYFWTLKKQIEFEGAKHPTWMNIKDRLPALARAEEMRITIFSNGSLSKEETENSRLHQSLQMSGDDWISNKVIVLTRTKVPDDVDEDSAIPEDEDYSETVEVQLLADSTTNTIVLPHMFAVPPITFADISAGSYANLAMVGFQIARKVMALLIGMRSSSPWSNDTASYYAAAQSCYANYSGAFHGLLGDAEFEEAVGAALALRLVLHIGSLVVMGAPRSEAPFFSPQLFFRRACLSLCAGGKKRADFNSLDQDTASAACTLAVSTMEAFHRTFGCSDADQMAAPRHCQL</sequence>
<dbReference type="SUPFAM" id="SSF55486">
    <property type="entry name" value="Metalloproteases ('zincins'), catalytic domain"/>
    <property type="match status" value="1"/>
</dbReference>
<dbReference type="AlphaFoldDB" id="A0AAQ4ETY2"/>
<comment type="caution">
    <text evidence="1">The sequence shown here is derived from an EMBL/GenBank/DDBJ whole genome shotgun (WGS) entry which is preliminary data.</text>
</comment>
<reference evidence="1 2" key="1">
    <citation type="journal article" date="2023" name="Arcadia Sci">
        <title>De novo assembly of a long-read Amblyomma americanum tick genome.</title>
        <authorList>
            <person name="Chou S."/>
            <person name="Poskanzer K.E."/>
            <person name="Rollins M."/>
            <person name="Thuy-Boun P.S."/>
        </authorList>
    </citation>
    <scope>NUCLEOTIDE SEQUENCE [LARGE SCALE GENOMIC DNA]</scope>
    <source>
        <strain evidence="1">F_SG_1</strain>
        <tissue evidence="1">Salivary glands</tissue>
    </source>
</reference>
<evidence type="ECO:0000313" key="2">
    <source>
        <dbReference type="Proteomes" id="UP001321473"/>
    </source>
</evidence>
<gene>
    <name evidence="1" type="ORF">V5799_020442</name>
</gene>
<keyword evidence="2" id="KW-1185">Reference proteome</keyword>
<evidence type="ECO:0000313" key="1">
    <source>
        <dbReference type="EMBL" id="KAK8778226.1"/>
    </source>
</evidence>
<dbReference type="InterPro" id="IPR000718">
    <property type="entry name" value="Peptidase_M13"/>
</dbReference>
<dbReference type="GO" id="GO:0004222">
    <property type="term" value="F:metalloendopeptidase activity"/>
    <property type="evidence" value="ECO:0007669"/>
    <property type="project" value="InterPro"/>
</dbReference>
<dbReference type="PROSITE" id="PS51885">
    <property type="entry name" value="NEPRILYSIN"/>
    <property type="match status" value="1"/>
</dbReference>
<dbReference type="EMBL" id="JARKHS020010998">
    <property type="protein sequence ID" value="KAK8778226.1"/>
    <property type="molecule type" value="Genomic_DNA"/>
</dbReference>
<dbReference type="InterPro" id="IPR024079">
    <property type="entry name" value="MetalloPept_cat_dom_sf"/>
</dbReference>
<protein>
    <submittedName>
        <fullName evidence="1">Uncharacterized protein</fullName>
    </submittedName>
</protein>
<proteinExistence type="predicted"/>
<dbReference type="Proteomes" id="UP001321473">
    <property type="component" value="Unassembled WGS sequence"/>
</dbReference>
<dbReference type="Gene3D" id="3.40.390.10">
    <property type="entry name" value="Collagenase (Catalytic Domain)"/>
    <property type="match status" value="1"/>
</dbReference>